<sequence length="455" mass="52098">MTQEKRNSSILPLTKCSKTRTIRSLSTSMIPQTKPVAKLSTTHNNKINDETQLTRKLSLSSRKPPKPTLSTISTLSTNNKSSNIVSKNENKSSFVTKNKPSPIEIKKKQLPLETKKTTSLLETKKTIPPLEIKKKPPPLEIKKKLSLVEIKKKPSPIEIKKKPSPIEIKKNPSPLEIKKNSSPIETKKNSLETLKKSTESLVIKKKSLETLIKSTESLVIKKKTISSLTKNKPMSPVVKKKSLPLINESPSLRERDDIETKCLTPARGRSREKKDIKYENNEKHDSKDNNDKISDEKEYIEKFHVEVKNIDSDMNDKEFLETLLSKVDLSHPITVEMITQVIELQMQNSLLKEGNQALWQEYKWQSNLERELIEELNKMDATFEKVTSPKKQFDNTLNSLKINFTDSSPSMILQKDQLESEEDLAFLRITSIIESMKNDILIQLEYDVDKVNLEE</sequence>
<feature type="region of interest" description="Disordered" evidence="1">
    <location>
        <begin position="256"/>
        <end position="293"/>
    </location>
</feature>
<protein>
    <submittedName>
        <fullName evidence="2">DELLA protein GAIP-like</fullName>
    </submittedName>
</protein>
<dbReference type="AlphaFoldDB" id="A0A8H3WXT5"/>
<feature type="compositionally biased region" description="Polar residues" evidence="1">
    <location>
        <begin position="85"/>
        <end position="98"/>
    </location>
</feature>
<feature type="region of interest" description="Disordered" evidence="1">
    <location>
        <begin position="160"/>
        <end position="187"/>
    </location>
</feature>
<gene>
    <name evidence="2" type="ORF">F8M41_015416</name>
</gene>
<organism evidence="2 3">
    <name type="scientific">Gigaspora margarita</name>
    <dbReference type="NCBI Taxonomy" id="4874"/>
    <lineage>
        <taxon>Eukaryota</taxon>
        <taxon>Fungi</taxon>
        <taxon>Fungi incertae sedis</taxon>
        <taxon>Mucoromycota</taxon>
        <taxon>Glomeromycotina</taxon>
        <taxon>Glomeromycetes</taxon>
        <taxon>Diversisporales</taxon>
        <taxon>Gigasporaceae</taxon>
        <taxon>Gigaspora</taxon>
    </lineage>
</organism>
<comment type="caution">
    <text evidence="2">The sequence shown here is derived from an EMBL/GenBank/DDBJ whole genome shotgun (WGS) entry which is preliminary data.</text>
</comment>
<reference evidence="2 3" key="1">
    <citation type="journal article" date="2019" name="Environ. Microbiol.">
        <title>At the nexus of three kingdoms: the genome of the mycorrhizal fungus Gigaspora margarita provides insights into plant, endobacterial and fungal interactions.</title>
        <authorList>
            <person name="Venice F."/>
            <person name="Ghignone S."/>
            <person name="Salvioli di Fossalunga A."/>
            <person name="Amselem J."/>
            <person name="Novero M."/>
            <person name="Xianan X."/>
            <person name="Sedzielewska Toro K."/>
            <person name="Morin E."/>
            <person name="Lipzen A."/>
            <person name="Grigoriev I.V."/>
            <person name="Henrissat B."/>
            <person name="Martin F.M."/>
            <person name="Bonfante P."/>
        </authorList>
    </citation>
    <scope>NUCLEOTIDE SEQUENCE [LARGE SCALE GENOMIC DNA]</scope>
    <source>
        <strain evidence="2 3">BEG34</strain>
    </source>
</reference>
<evidence type="ECO:0000313" key="2">
    <source>
        <dbReference type="EMBL" id="KAF0350571.1"/>
    </source>
</evidence>
<feature type="compositionally biased region" description="Low complexity" evidence="1">
    <location>
        <begin position="68"/>
        <end position="84"/>
    </location>
</feature>
<name>A0A8H3WXT5_GIGMA</name>
<feature type="compositionally biased region" description="Basic and acidic residues" evidence="1">
    <location>
        <begin position="272"/>
        <end position="293"/>
    </location>
</feature>
<evidence type="ECO:0000256" key="1">
    <source>
        <dbReference type="SAM" id="MobiDB-lite"/>
    </source>
</evidence>
<feature type="region of interest" description="Disordered" evidence="1">
    <location>
        <begin position="39"/>
        <end position="98"/>
    </location>
</feature>
<evidence type="ECO:0000313" key="3">
    <source>
        <dbReference type="Proteomes" id="UP000439903"/>
    </source>
</evidence>
<dbReference type="Proteomes" id="UP000439903">
    <property type="component" value="Unassembled WGS sequence"/>
</dbReference>
<proteinExistence type="predicted"/>
<dbReference type="OrthoDB" id="2433446at2759"/>
<keyword evidence="3" id="KW-1185">Reference proteome</keyword>
<accession>A0A8H3WXT5</accession>
<dbReference type="EMBL" id="WTPW01003220">
    <property type="protein sequence ID" value="KAF0350571.1"/>
    <property type="molecule type" value="Genomic_DNA"/>
</dbReference>